<reference evidence="1 2" key="1">
    <citation type="submission" date="2015-07" db="EMBL/GenBank/DDBJ databases">
        <authorList>
            <person name="Noorani M."/>
        </authorList>
    </citation>
    <scope>NUCLEOTIDE SEQUENCE [LARGE SCALE GENOMIC DNA]</scope>
    <source>
        <strain evidence="1 2">CECT 5088</strain>
    </source>
</reference>
<dbReference type="RefSeq" id="WP_055681251.1">
    <property type="nucleotide sequence ID" value="NZ_CXPG01000011.1"/>
</dbReference>
<evidence type="ECO:0000313" key="2">
    <source>
        <dbReference type="Proteomes" id="UP000048908"/>
    </source>
</evidence>
<dbReference type="AlphaFoldDB" id="A0A0M6XNM1"/>
<evidence type="ECO:0000313" key="1">
    <source>
        <dbReference type="EMBL" id="CTQ31773.1"/>
    </source>
</evidence>
<organism evidence="1 2">
    <name type="scientific">Jannaschia rubra</name>
    <dbReference type="NCBI Taxonomy" id="282197"/>
    <lineage>
        <taxon>Bacteria</taxon>
        <taxon>Pseudomonadati</taxon>
        <taxon>Pseudomonadota</taxon>
        <taxon>Alphaproteobacteria</taxon>
        <taxon>Rhodobacterales</taxon>
        <taxon>Roseobacteraceae</taxon>
        <taxon>Jannaschia</taxon>
    </lineage>
</organism>
<protein>
    <submittedName>
        <fullName evidence="1">Uncharacterized protein</fullName>
    </submittedName>
</protein>
<name>A0A0M6XNM1_9RHOB</name>
<sequence>MAPLGNRPGLILRTWAGVGTEGLRRHLRLMTRHRDRAGKWYFLRFCEVRTAGALWASFPEDDTELGWRYGSAVRSVIRPEGDDLVCTGPDAALPQRSATPGAIDTYRPLFRAARWEAFREEIHRALRAEGPPFDTVPPEDTAALCDEVRAAGYRREAAVWNVVRAAILARRAGADLTDLTRASRLPDDDLSASDILYSRARALAPPET</sequence>
<dbReference type="EMBL" id="CXPG01000011">
    <property type="protein sequence ID" value="CTQ31773.1"/>
    <property type="molecule type" value="Genomic_DNA"/>
</dbReference>
<dbReference type="OrthoDB" id="7862138at2"/>
<accession>A0A0M6XNM1</accession>
<keyword evidence="2" id="KW-1185">Reference proteome</keyword>
<gene>
    <name evidence="1" type="ORF">JAN5088_00532</name>
</gene>
<proteinExistence type="predicted"/>
<dbReference type="Proteomes" id="UP000048908">
    <property type="component" value="Unassembled WGS sequence"/>
</dbReference>